<dbReference type="Pfam" id="PF03466">
    <property type="entry name" value="LysR_substrate"/>
    <property type="match status" value="1"/>
</dbReference>
<dbReference type="Proteomes" id="UP000183487">
    <property type="component" value="Unassembled WGS sequence"/>
</dbReference>
<dbReference type="PROSITE" id="PS50931">
    <property type="entry name" value="HTH_LYSR"/>
    <property type="match status" value="1"/>
</dbReference>
<organism evidence="6 7">
    <name type="scientific">Paraburkholderia fungorum</name>
    <dbReference type="NCBI Taxonomy" id="134537"/>
    <lineage>
        <taxon>Bacteria</taxon>
        <taxon>Pseudomonadati</taxon>
        <taxon>Pseudomonadota</taxon>
        <taxon>Betaproteobacteria</taxon>
        <taxon>Burkholderiales</taxon>
        <taxon>Burkholderiaceae</taxon>
        <taxon>Paraburkholderia</taxon>
    </lineage>
</organism>
<dbReference type="Gene3D" id="3.40.190.10">
    <property type="entry name" value="Periplasmic binding protein-like II"/>
    <property type="match status" value="2"/>
</dbReference>
<keyword evidence="7" id="KW-1185">Reference proteome</keyword>
<dbReference type="Pfam" id="PF00126">
    <property type="entry name" value="HTH_1"/>
    <property type="match status" value="1"/>
</dbReference>
<dbReference type="PANTHER" id="PTHR30346">
    <property type="entry name" value="TRANSCRIPTIONAL DUAL REGULATOR HCAR-RELATED"/>
    <property type="match status" value="1"/>
</dbReference>
<dbReference type="PANTHER" id="PTHR30346:SF30">
    <property type="entry name" value="SMALL NEUTRAL PROTEASE REGULATORY PROTEIN"/>
    <property type="match status" value="1"/>
</dbReference>
<keyword evidence="2" id="KW-0805">Transcription regulation</keyword>
<reference evidence="7" key="1">
    <citation type="submission" date="2016-10" db="EMBL/GenBank/DDBJ databases">
        <authorList>
            <person name="Varghese N."/>
        </authorList>
    </citation>
    <scope>NUCLEOTIDE SEQUENCE [LARGE SCALE GENOMIC DNA]</scope>
    <source>
        <strain evidence="7">GAS106B</strain>
    </source>
</reference>
<dbReference type="GO" id="GO:0003677">
    <property type="term" value="F:DNA binding"/>
    <property type="evidence" value="ECO:0007669"/>
    <property type="project" value="UniProtKB-KW"/>
</dbReference>
<keyword evidence="4" id="KW-0804">Transcription</keyword>
<feature type="domain" description="HTH lysR-type" evidence="5">
    <location>
        <begin position="1"/>
        <end position="58"/>
    </location>
</feature>
<dbReference type="InterPro" id="IPR036388">
    <property type="entry name" value="WH-like_DNA-bd_sf"/>
</dbReference>
<evidence type="ECO:0000256" key="1">
    <source>
        <dbReference type="ARBA" id="ARBA00009437"/>
    </source>
</evidence>
<dbReference type="InterPro" id="IPR000847">
    <property type="entry name" value="LysR_HTH_N"/>
</dbReference>
<gene>
    <name evidence="6" type="ORF">SAMN05443245_3490</name>
</gene>
<dbReference type="SUPFAM" id="SSF46785">
    <property type="entry name" value="Winged helix' DNA-binding domain"/>
    <property type="match status" value="1"/>
</dbReference>
<proteinExistence type="inferred from homology"/>
<evidence type="ECO:0000259" key="5">
    <source>
        <dbReference type="PROSITE" id="PS50931"/>
    </source>
</evidence>
<dbReference type="GO" id="GO:0032993">
    <property type="term" value="C:protein-DNA complex"/>
    <property type="evidence" value="ECO:0007669"/>
    <property type="project" value="TreeGrafter"/>
</dbReference>
<evidence type="ECO:0000256" key="2">
    <source>
        <dbReference type="ARBA" id="ARBA00023015"/>
    </source>
</evidence>
<protein>
    <submittedName>
        <fullName evidence="6">Transcriptional regulator, LysR family</fullName>
    </submittedName>
</protein>
<keyword evidence="3" id="KW-0238">DNA-binding</keyword>
<comment type="similarity">
    <text evidence="1">Belongs to the LysR transcriptional regulatory family.</text>
</comment>
<dbReference type="Gene3D" id="1.10.10.10">
    <property type="entry name" value="Winged helix-like DNA-binding domain superfamily/Winged helix DNA-binding domain"/>
    <property type="match status" value="1"/>
</dbReference>
<dbReference type="SUPFAM" id="SSF53850">
    <property type="entry name" value="Periplasmic binding protein-like II"/>
    <property type="match status" value="1"/>
</dbReference>
<sequence length="305" mass="33495">MELRHLRYFLTVAEEGQFTRAAERLSMQQPPLSQQIRALEEEIGFELFIRMPRGVTLTPAGHAFADDAQRLLQNLQASVDKASRIARGELGTISIGLTSSAAFHPFTTETIREFRAVYPEVSVELAELNAAEIIERLAAGQIQAAFLRKPVDVREGVAFELLLDEPMVVVLPVGHPLLKGRGKDGRKPPQVSLKALAHEDFILVRRPGAPGMYADILAACRQAGFVPRVAREVPRMVSGINLVATGMGVTLVPASMQRYDQLGTVYCTLTNPSGLSAPLHLAYPEALHNSAATRFIQLVQERVRN</sequence>
<dbReference type="RefSeq" id="WP_074766988.1">
    <property type="nucleotide sequence ID" value="NZ_FNKP01000002.1"/>
</dbReference>
<dbReference type="FunFam" id="1.10.10.10:FF:000001">
    <property type="entry name" value="LysR family transcriptional regulator"/>
    <property type="match status" value="1"/>
</dbReference>
<dbReference type="InterPro" id="IPR005119">
    <property type="entry name" value="LysR_subst-bd"/>
</dbReference>
<dbReference type="AlphaFoldDB" id="A0A1H1H478"/>
<dbReference type="EMBL" id="FNKP01000002">
    <property type="protein sequence ID" value="SDR19908.1"/>
    <property type="molecule type" value="Genomic_DNA"/>
</dbReference>
<name>A0A1H1H478_9BURK</name>
<dbReference type="OrthoDB" id="5292387at2"/>
<dbReference type="PRINTS" id="PR00039">
    <property type="entry name" value="HTHLYSR"/>
</dbReference>
<dbReference type="InterPro" id="IPR037410">
    <property type="entry name" value="BudR_PBP2"/>
</dbReference>
<evidence type="ECO:0000256" key="4">
    <source>
        <dbReference type="ARBA" id="ARBA00023163"/>
    </source>
</evidence>
<accession>A0A1H1H478</accession>
<dbReference type="GO" id="GO:0003700">
    <property type="term" value="F:DNA-binding transcription factor activity"/>
    <property type="evidence" value="ECO:0007669"/>
    <property type="project" value="InterPro"/>
</dbReference>
<dbReference type="InterPro" id="IPR036390">
    <property type="entry name" value="WH_DNA-bd_sf"/>
</dbReference>
<evidence type="ECO:0000313" key="7">
    <source>
        <dbReference type="Proteomes" id="UP000183487"/>
    </source>
</evidence>
<evidence type="ECO:0000313" key="6">
    <source>
        <dbReference type="EMBL" id="SDR19908.1"/>
    </source>
</evidence>
<evidence type="ECO:0000256" key="3">
    <source>
        <dbReference type="ARBA" id="ARBA00023125"/>
    </source>
</evidence>
<dbReference type="CDD" id="cd08451">
    <property type="entry name" value="PBP2_BudR"/>
    <property type="match status" value="1"/>
</dbReference>